<evidence type="ECO:0000256" key="1">
    <source>
        <dbReference type="ARBA" id="ARBA00007847"/>
    </source>
</evidence>
<dbReference type="PANTHER" id="PTHR21198:SF7">
    <property type="entry name" value="ASPARTATE-GLUTAMATE RACEMASE FAMILY"/>
    <property type="match status" value="1"/>
</dbReference>
<proteinExistence type="inferred from homology"/>
<protein>
    <submittedName>
        <fullName evidence="3">Unannotated protein</fullName>
    </submittedName>
</protein>
<dbReference type="InterPro" id="IPR001920">
    <property type="entry name" value="Asp/Glu_race"/>
</dbReference>
<dbReference type="Gene3D" id="3.40.50.1860">
    <property type="match status" value="2"/>
</dbReference>
<dbReference type="SUPFAM" id="SSF53681">
    <property type="entry name" value="Aspartate/glutamate racemase"/>
    <property type="match status" value="2"/>
</dbReference>
<sequence length="236" mass="24731">MAAMAHAMRKIGLLGGMSWESSALYYAILNEAVRERLGGYHSARVVMSSVDFAEVEALQAAGEWAAAGELLAGEAAALEAAGAECLVLCTNTMHKVADAIEAATTVPLVHIVDVTAAAVRAAGLYRVALLGTRFTMEQSFVRDRLAAHGVEALVPSGEDLETVHRVIYDELVHGVVREPSRAAYVEVVGRLVDAGAKGVVLGCTEIELLLGADDVDVPVFATTRLHALAAVDLALG</sequence>
<evidence type="ECO:0000313" key="3">
    <source>
        <dbReference type="EMBL" id="CAB4933462.1"/>
    </source>
</evidence>
<keyword evidence="2" id="KW-0413">Isomerase</keyword>
<organism evidence="3">
    <name type="scientific">freshwater metagenome</name>
    <dbReference type="NCBI Taxonomy" id="449393"/>
    <lineage>
        <taxon>unclassified sequences</taxon>
        <taxon>metagenomes</taxon>
        <taxon>ecological metagenomes</taxon>
    </lineage>
</organism>
<reference evidence="3" key="1">
    <citation type="submission" date="2020-05" db="EMBL/GenBank/DDBJ databases">
        <authorList>
            <person name="Chiriac C."/>
            <person name="Salcher M."/>
            <person name="Ghai R."/>
            <person name="Kavagutti S V."/>
        </authorList>
    </citation>
    <scope>NUCLEOTIDE SEQUENCE</scope>
</reference>
<dbReference type="AlphaFoldDB" id="A0A6J7IT29"/>
<dbReference type="InterPro" id="IPR015942">
    <property type="entry name" value="Asp/Glu/hydantoin_racemase"/>
</dbReference>
<dbReference type="GO" id="GO:0047661">
    <property type="term" value="F:amino-acid racemase activity"/>
    <property type="evidence" value="ECO:0007669"/>
    <property type="project" value="InterPro"/>
</dbReference>
<dbReference type="NCBIfam" id="TIGR00035">
    <property type="entry name" value="asp_race"/>
    <property type="match status" value="1"/>
</dbReference>
<dbReference type="EMBL" id="CAFBMW010000009">
    <property type="protein sequence ID" value="CAB4933462.1"/>
    <property type="molecule type" value="Genomic_DNA"/>
</dbReference>
<dbReference type="InterPro" id="IPR004380">
    <property type="entry name" value="Asp_race"/>
</dbReference>
<gene>
    <name evidence="3" type="ORF">UFOPK3662_01379</name>
</gene>
<accession>A0A6J7IT29</accession>
<dbReference type="Pfam" id="PF01177">
    <property type="entry name" value="Asp_Glu_race"/>
    <property type="match status" value="1"/>
</dbReference>
<dbReference type="PANTHER" id="PTHR21198">
    <property type="entry name" value="GLUTAMATE RACEMASE"/>
    <property type="match status" value="1"/>
</dbReference>
<comment type="similarity">
    <text evidence="1">Belongs to the aspartate/glutamate racemases family.</text>
</comment>
<evidence type="ECO:0000256" key="2">
    <source>
        <dbReference type="ARBA" id="ARBA00023235"/>
    </source>
</evidence>
<name>A0A6J7IT29_9ZZZZ</name>